<name>A0A940P2A3_9ENTE</name>
<evidence type="ECO:0000256" key="7">
    <source>
        <dbReference type="PROSITE-ProRule" id="PRU00169"/>
    </source>
</evidence>
<accession>A0A940P2A3</accession>
<evidence type="ECO:0000313" key="12">
    <source>
        <dbReference type="Proteomes" id="UP000674938"/>
    </source>
</evidence>
<evidence type="ECO:0000256" key="5">
    <source>
        <dbReference type="ARBA" id="ARBA00023159"/>
    </source>
</evidence>
<dbReference type="PANTHER" id="PTHR48111">
    <property type="entry name" value="REGULATOR OF RPOS"/>
    <property type="match status" value="1"/>
</dbReference>
<dbReference type="PROSITE" id="PS50110">
    <property type="entry name" value="RESPONSE_REGULATORY"/>
    <property type="match status" value="1"/>
</dbReference>
<organism evidence="11 12">
    <name type="scientific">Vagococcus allomyrinae</name>
    <dbReference type="NCBI Taxonomy" id="2794353"/>
    <lineage>
        <taxon>Bacteria</taxon>
        <taxon>Bacillati</taxon>
        <taxon>Bacillota</taxon>
        <taxon>Bacilli</taxon>
        <taxon>Lactobacillales</taxon>
        <taxon>Enterococcaceae</taxon>
        <taxon>Vagococcus</taxon>
    </lineage>
</organism>
<proteinExistence type="predicted"/>
<dbReference type="PROSITE" id="PS51755">
    <property type="entry name" value="OMPR_PHOB"/>
    <property type="match status" value="1"/>
</dbReference>
<feature type="modified residue" description="4-aspartylphosphate" evidence="7">
    <location>
        <position position="51"/>
    </location>
</feature>
<evidence type="ECO:0000256" key="1">
    <source>
        <dbReference type="ARBA" id="ARBA00022553"/>
    </source>
</evidence>
<dbReference type="InterPro" id="IPR001789">
    <property type="entry name" value="Sig_transdc_resp-reg_receiver"/>
</dbReference>
<dbReference type="InterPro" id="IPR011006">
    <property type="entry name" value="CheY-like_superfamily"/>
</dbReference>
<evidence type="ECO:0000259" key="10">
    <source>
        <dbReference type="PROSITE" id="PS51755"/>
    </source>
</evidence>
<dbReference type="SMART" id="SM00862">
    <property type="entry name" value="Trans_reg_C"/>
    <property type="match status" value="1"/>
</dbReference>
<reference evidence="11" key="1">
    <citation type="submission" date="2020-12" db="EMBL/GenBank/DDBJ databases">
        <title>Vagococcus allomyrinae sp. nov. and Enterococcus lavae sp. nov., isolated from the larvae of Allomyrina dichotoma.</title>
        <authorList>
            <person name="Lee S.D."/>
        </authorList>
    </citation>
    <scope>NUCLEOTIDE SEQUENCE</scope>
    <source>
        <strain evidence="11">BWB3-3</strain>
    </source>
</reference>
<dbReference type="CDD" id="cd17574">
    <property type="entry name" value="REC_OmpR"/>
    <property type="match status" value="1"/>
</dbReference>
<keyword evidence="4 8" id="KW-0238">DNA-binding</keyword>
<dbReference type="GO" id="GO:0000976">
    <property type="term" value="F:transcription cis-regulatory region binding"/>
    <property type="evidence" value="ECO:0007669"/>
    <property type="project" value="TreeGrafter"/>
</dbReference>
<dbReference type="InterPro" id="IPR001867">
    <property type="entry name" value="OmpR/PhoB-type_DNA-bd"/>
</dbReference>
<feature type="domain" description="Response regulatory" evidence="9">
    <location>
        <begin position="3"/>
        <end position="115"/>
    </location>
</feature>
<dbReference type="InterPro" id="IPR039420">
    <property type="entry name" value="WalR-like"/>
</dbReference>
<dbReference type="GO" id="GO:0000156">
    <property type="term" value="F:phosphorelay response regulator activity"/>
    <property type="evidence" value="ECO:0007669"/>
    <property type="project" value="TreeGrafter"/>
</dbReference>
<dbReference type="Gene3D" id="1.10.10.10">
    <property type="entry name" value="Winged helix-like DNA-binding domain superfamily/Winged helix DNA-binding domain"/>
    <property type="match status" value="1"/>
</dbReference>
<dbReference type="GO" id="GO:0005829">
    <property type="term" value="C:cytosol"/>
    <property type="evidence" value="ECO:0007669"/>
    <property type="project" value="TreeGrafter"/>
</dbReference>
<dbReference type="Pfam" id="PF00486">
    <property type="entry name" value="Trans_reg_C"/>
    <property type="match status" value="1"/>
</dbReference>
<evidence type="ECO:0000256" key="4">
    <source>
        <dbReference type="ARBA" id="ARBA00023125"/>
    </source>
</evidence>
<keyword evidence="5" id="KW-0010">Activator</keyword>
<comment type="caution">
    <text evidence="11">The sequence shown here is derived from an EMBL/GenBank/DDBJ whole genome shotgun (WGS) entry which is preliminary data.</text>
</comment>
<dbReference type="Pfam" id="PF00072">
    <property type="entry name" value="Response_reg"/>
    <property type="match status" value="1"/>
</dbReference>
<feature type="DNA-binding region" description="OmpR/PhoB-type" evidence="8">
    <location>
        <begin position="124"/>
        <end position="223"/>
    </location>
</feature>
<dbReference type="RefSeq" id="WP_209525037.1">
    <property type="nucleotide sequence ID" value="NZ_JAEEGA010000002.1"/>
</dbReference>
<sequence length="226" mass="26168">MKRILIIEDDENICQLLRDYFQDRVQLTIVHTGTEGAILGSNSSYDLILLDLMLPGKDGELVLKEIRSQSQTPVIIMTAISEKERTVALLKAGANDYVSKPFNFDELEARIEVQFRNQPVNSNEKRMTYKNLSLIEEFYEIEVNGRTLETSRKEYQLIDLLLSHPTKIFSKENLYTKVWEEPYLGGENTLNVHLSNLRKKLKQVDPENEYIETVWGMGIRLAKENI</sequence>
<dbReference type="EMBL" id="JAEEGA010000002">
    <property type="protein sequence ID" value="MBP1040144.1"/>
    <property type="molecule type" value="Genomic_DNA"/>
</dbReference>
<feature type="domain" description="OmpR/PhoB-type" evidence="10">
    <location>
        <begin position="124"/>
        <end position="223"/>
    </location>
</feature>
<dbReference type="FunFam" id="1.10.10.10:FF:000018">
    <property type="entry name" value="DNA-binding response regulator ResD"/>
    <property type="match status" value="1"/>
</dbReference>
<dbReference type="PANTHER" id="PTHR48111:SF2">
    <property type="entry name" value="RESPONSE REGULATOR SAER"/>
    <property type="match status" value="1"/>
</dbReference>
<evidence type="ECO:0000256" key="2">
    <source>
        <dbReference type="ARBA" id="ARBA00023012"/>
    </source>
</evidence>
<evidence type="ECO:0000313" key="11">
    <source>
        <dbReference type="EMBL" id="MBP1040144.1"/>
    </source>
</evidence>
<dbReference type="Proteomes" id="UP000674938">
    <property type="component" value="Unassembled WGS sequence"/>
</dbReference>
<evidence type="ECO:0000256" key="6">
    <source>
        <dbReference type="ARBA" id="ARBA00023163"/>
    </source>
</evidence>
<keyword evidence="6" id="KW-0804">Transcription</keyword>
<dbReference type="Gene3D" id="3.40.50.2300">
    <property type="match status" value="1"/>
</dbReference>
<dbReference type="CDD" id="cd00383">
    <property type="entry name" value="trans_reg_C"/>
    <property type="match status" value="1"/>
</dbReference>
<dbReference type="SUPFAM" id="SSF52172">
    <property type="entry name" value="CheY-like"/>
    <property type="match status" value="1"/>
</dbReference>
<keyword evidence="2" id="KW-0902">Two-component regulatory system</keyword>
<keyword evidence="3" id="KW-0805">Transcription regulation</keyword>
<keyword evidence="1 7" id="KW-0597">Phosphoprotein</keyword>
<evidence type="ECO:0000256" key="3">
    <source>
        <dbReference type="ARBA" id="ARBA00023015"/>
    </source>
</evidence>
<dbReference type="GO" id="GO:0006355">
    <property type="term" value="P:regulation of DNA-templated transcription"/>
    <property type="evidence" value="ECO:0007669"/>
    <property type="project" value="InterPro"/>
</dbReference>
<keyword evidence="12" id="KW-1185">Reference proteome</keyword>
<dbReference type="InterPro" id="IPR036388">
    <property type="entry name" value="WH-like_DNA-bd_sf"/>
</dbReference>
<protein>
    <submittedName>
        <fullName evidence="11">Response regulator transcription factor</fullName>
    </submittedName>
</protein>
<dbReference type="GO" id="GO:0032993">
    <property type="term" value="C:protein-DNA complex"/>
    <property type="evidence" value="ECO:0007669"/>
    <property type="project" value="TreeGrafter"/>
</dbReference>
<dbReference type="SMART" id="SM00448">
    <property type="entry name" value="REC"/>
    <property type="match status" value="1"/>
</dbReference>
<evidence type="ECO:0000259" key="9">
    <source>
        <dbReference type="PROSITE" id="PS50110"/>
    </source>
</evidence>
<gene>
    <name evidence="11" type="ORF">I6N95_03875</name>
</gene>
<dbReference type="AlphaFoldDB" id="A0A940P2A3"/>
<evidence type="ECO:0000256" key="8">
    <source>
        <dbReference type="PROSITE-ProRule" id="PRU01091"/>
    </source>
</evidence>